<reference evidence="1 2" key="1">
    <citation type="submission" date="2015-04" db="EMBL/GenBank/DDBJ databases">
        <title>The draft genome sequence of Fusarium langsethiae, a T-2/HT-2 mycotoxin producer.</title>
        <authorList>
            <person name="Lysoe E."/>
            <person name="Divon H.H."/>
            <person name="Terzi V."/>
            <person name="Orru L."/>
            <person name="Lamontanara A."/>
            <person name="Kolseth A.-K."/>
            <person name="Frandsen R.J."/>
            <person name="Nielsen K."/>
            <person name="Thrane U."/>
        </authorList>
    </citation>
    <scope>NUCLEOTIDE SEQUENCE [LARGE SCALE GENOMIC DNA]</scope>
    <source>
        <strain evidence="1 2">Fl201059</strain>
    </source>
</reference>
<protein>
    <submittedName>
        <fullName evidence="1">Uncharacterized protein</fullName>
    </submittedName>
</protein>
<keyword evidence="2" id="KW-1185">Reference proteome</keyword>
<comment type="caution">
    <text evidence="1">The sequence shown here is derived from an EMBL/GenBank/DDBJ whole genome shotgun (WGS) entry which is preliminary data.</text>
</comment>
<sequence>MSSQPNFFTNPSMFGRPTIEMIPKTQWYADYSKGPLTAPSSVGLIQRPSSSTTINTGVTKTAEMLAIHSQVENKNELLQNGTVKGAAQLKRLNTGHSMSSMQLEVSNKKMLDNNTGNQLLRNTAVTGTASLTKVHEGPSWSSIELEVSKKMDKTGTTVYAGAGNVGGTYMYKAGLRPNGL</sequence>
<gene>
    <name evidence="1" type="ORF">FLAG1_11784</name>
</gene>
<proteinExistence type="predicted"/>
<dbReference type="AlphaFoldDB" id="A0A0N0DAL3"/>
<name>A0A0N0DAL3_FUSLA</name>
<accession>A0A0N0DAL3</accession>
<evidence type="ECO:0000313" key="2">
    <source>
        <dbReference type="Proteomes" id="UP000037904"/>
    </source>
</evidence>
<dbReference type="Proteomes" id="UP000037904">
    <property type="component" value="Unassembled WGS sequence"/>
</dbReference>
<dbReference type="EMBL" id="JXCE01001068">
    <property type="protein sequence ID" value="KPA35507.1"/>
    <property type="molecule type" value="Genomic_DNA"/>
</dbReference>
<evidence type="ECO:0000313" key="1">
    <source>
        <dbReference type="EMBL" id="KPA35507.1"/>
    </source>
</evidence>
<organism evidence="1 2">
    <name type="scientific">Fusarium langsethiae</name>
    <dbReference type="NCBI Taxonomy" id="179993"/>
    <lineage>
        <taxon>Eukaryota</taxon>
        <taxon>Fungi</taxon>
        <taxon>Dikarya</taxon>
        <taxon>Ascomycota</taxon>
        <taxon>Pezizomycotina</taxon>
        <taxon>Sordariomycetes</taxon>
        <taxon>Hypocreomycetidae</taxon>
        <taxon>Hypocreales</taxon>
        <taxon>Nectriaceae</taxon>
        <taxon>Fusarium</taxon>
    </lineage>
</organism>